<accession>A0A9P4TUZ5</accession>
<sequence>MRRLSRIRAPLQRLQATHSHSDWQCPRCRLQAQSASPFTTSIRHRRDTKSSELKEKEVAFPGDEKPYEIEDSEIKDVALPQVPEMLTPATTWDGLAWVGTPQWIKEKRAAKYKIERFADLKRKVTSVQAIKDATTKSFIEILAFREQNIPLSTIAERSPHYQWPKEDIRLEIDGKTGRPSVKYDSASAKDALLQAIQSDSETITSVGERVPVGTANSALFNRISILDPELKFALYKRTHQRTGILLSDAALSKANTLGALLEILQSRPPAKKLADEARFNAALGQLPNVEVSKKRVGIVKKEQKVGRWKIIEQELLDRGLPVHGPAL</sequence>
<dbReference type="InterPro" id="IPR018305">
    <property type="entry name" value="Ribosomal_m50"/>
</dbReference>
<evidence type="ECO:0000256" key="6">
    <source>
        <dbReference type="ARBA" id="ARBA00035183"/>
    </source>
</evidence>
<evidence type="ECO:0000256" key="5">
    <source>
        <dbReference type="ARBA" id="ARBA00023274"/>
    </source>
</evidence>
<gene>
    <name evidence="7" type="ORF">EJ08DRAFT_681342</name>
</gene>
<dbReference type="AlphaFoldDB" id="A0A9P4TUZ5"/>
<dbReference type="OrthoDB" id="6220758at2759"/>
<dbReference type="GO" id="GO:1990904">
    <property type="term" value="C:ribonucleoprotein complex"/>
    <property type="evidence" value="ECO:0007669"/>
    <property type="project" value="UniProtKB-KW"/>
</dbReference>
<dbReference type="GO" id="GO:0005840">
    <property type="term" value="C:ribosome"/>
    <property type="evidence" value="ECO:0007669"/>
    <property type="project" value="UniProtKB-KW"/>
</dbReference>
<proteinExistence type="inferred from homology"/>
<evidence type="ECO:0000313" key="7">
    <source>
        <dbReference type="EMBL" id="KAF2426307.1"/>
    </source>
</evidence>
<keyword evidence="5" id="KW-0687">Ribonucleoprotein</keyword>
<dbReference type="Pfam" id="PF10501">
    <property type="entry name" value="Ribosomal_L50"/>
    <property type="match status" value="1"/>
</dbReference>
<name>A0A9P4TUZ5_9PEZI</name>
<evidence type="ECO:0000256" key="3">
    <source>
        <dbReference type="ARBA" id="ARBA00022980"/>
    </source>
</evidence>
<comment type="caution">
    <text evidence="7">The sequence shown here is derived from an EMBL/GenBank/DDBJ whole genome shotgun (WGS) entry which is preliminary data.</text>
</comment>
<comment type="similarity">
    <text evidence="2">Belongs to the mitochondrion-specific ribosomal protein mL50 family.</text>
</comment>
<keyword evidence="8" id="KW-1185">Reference proteome</keyword>
<dbReference type="EMBL" id="MU007065">
    <property type="protein sequence ID" value="KAF2426307.1"/>
    <property type="molecule type" value="Genomic_DNA"/>
</dbReference>
<reference evidence="7" key="1">
    <citation type="journal article" date="2020" name="Stud. Mycol.">
        <title>101 Dothideomycetes genomes: a test case for predicting lifestyles and emergence of pathogens.</title>
        <authorList>
            <person name="Haridas S."/>
            <person name="Albert R."/>
            <person name="Binder M."/>
            <person name="Bloem J."/>
            <person name="Labutti K."/>
            <person name="Salamov A."/>
            <person name="Andreopoulos B."/>
            <person name="Baker S."/>
            <person name="Barry K."/>
            <person name="Bills G."/>
            <person name="Bluhm B."/>
            <person name="Cannon C."/>
            <person name="Castanera R."/>
            <person name="Culley D."/>
            <person name="Daum C."/>
            <person name="Ezra D."/>
            <person name="Gonzalez J."/>
            <person name="Henrissat B."/>
            <person name="Kuo A."/>
            <person name="Liang C."/>
            <person name="Lipzen A."/>
            <person name="Lutzoni F."/>
            <person name="Magnuson J."/>
            <person name="Mondo S."/>
            <person name="Nolan M."/>
            <person name="Ohm R."/>
            <person name="Pangilinan J."/>
            <person name="Park H.-J."/>
            <person name="Ramirez L."/>
            <person name="Alfaro M."/>
            <person name="Sun H."/>
            <person name="Tritt A."/>
            <person name="Yoshinaga Y."/>
            <person name="Zwiers L.-H."/>
            <person name="Turgeon B."/>
            <person name="Goodwin S."/>
            <person name="Spatafora J."/>
            <person name="Crous P."/>
            <person name="Grigoriev I."/>
        </authorList>
    </citation>
    <scope>NUCLEOTIDE SEQUENCE</scope>
    <source>
        <strain evidence="7">CBS 130266</strain>
    </source>
</reference>
<organism evidence="7 8">
    <name type="scientific">Tothia fuscella</name>
    <dbReference type="NCBI Taxonomy" id="1048955"/>
    <lineage>
        <taxon>Eukaryota</taxon>
        <taxon>Fungi</taxon>
        <taxon>Dikarya</taxon>
        <taxon>Ascomycota</taxon>
        <taxon>Pezizomycotina</taxon>
        <taxon>Dothideomycetes</taxon>
        <taxon>Pleosporomycetidae</taxon>
        <taxon>Venturiales</taxon>
        <taxon>Cylindrosympodiaceae</taxon>
        <taxon>Tothia</taxon>
    </lineage>
</organism>
<evidence type="ECO:0000256" key="4">
    <source>
        <dbReference type="ARBA" id="ARBA00023128"/>
    </source>
</evidence>
<evidence type="ECO:0000256" key="2">
    <source>
        <dbReference type="ARBA" id="ARBA00008860"/>
    </source>
</evidence>
<protein>
    <recommendedName>
        <fullName evidence="6">Large ribosomal subunit protein mL50</fullName>
    </recommendedName>
</protein>
<dbReference type="Proteomes" id="UP000800235">
    <property type="component" value="Unassembled WGS sequence"/>
</dbReference>
<keyword evidence="4" id="KW-0496">Mitochondrion</keyword>
<keyword evidence="3" id="KW-0689">Ribosomal protein</keyword>
<evidence type="ECO:0000313" key="8">
    <source>
        <dbReference type="Proteomes" id="UP000800235"/>
    </source>
</evidence>
<dbReference type="GO" id="GO:0005739">
    <property type="term" value="C:mitochondrion"/>
    <property type="evidence" value="ECO:0007669"/>
    <property type="project" value="UniProtKB-SubCell"/>
</dbReference>
<evidence type="ECO:0000256" key="1">
    <source>
        <dbReference type="ARBA" id="ARBA00004173"/>
    </source>
</evidence>
<comment type="subcellular location">
    <subcellularLocation>
        <location evidence="1">Mitochondrion</location>
    </subcellularLocation>
</comment>